<dbReference type="OrthoDB" id="1877767at2759"/>
<protein>
    <recommendedName>
        <fullName evidence="2">Transcription factor TFIIIC triple barrel domain-containing protein</fullName>
    </recommendedName>
</protein>
<organism evidence="3 4">
    <name type="scientific">Hermetia illucens</name>
    <name type="common">Black soldier fly</name>
    <dbReference type="NCBI Taxonomy" id="343691"/>
    <lineage>
        <taxon>Eukaryota</taxon>
        <taxon>Metazoa</taxon>
        <taxon>Ecdysozoa</taxon>
        <taxon>Arthropoda</taxon>
        <taxon>Hexapoda</taxon>
        <taxon>Insecta</taxon>
        <taxon>Pterygota</taxon>
        <taxon>Neoptera</taxon>
        <taxon>Endopterygota</taxon>
        <taxon>Diptera</taxon>
        <taxon>Brachycera</taxon>
        <taxon>Stratiomyomorpha</taxon>
        <taxon>Stratiomyidae</taxon>
        <taxon>Hermetiinae</taxon>
        <taxon>Hermetia</taxon>
    </lineage>
</organism>
<dbReference type="PANTHER" id="PTHR21860">
    <property type="entry name" value="TRANSCRIPTION INITIATION FACTOR IIIC TFIIIC , POLYPEPTIDE 6-RELATED"/>
    <property type="match status" value="1"/>
</dbReference>
<dbReference type="PANTHER" id="PTHR21860:SF2">
    <property type="entry name" value="GENERAL TRANSCRIPTION FACTOR 3C POLYPEPTIDE 6"/>
    <property type="match status" value="1"/>
</dbReference>
<accession>A0A7R8UUQ8</accession>
<evidence type="ECO:0000259" key="2">
    <source>
        <dbReference type="Pfam" id="PF10419"/>
    </source>
</evidence>
<name>A0A7R8UUQ8_HERIL</name>
<dbReference type="GO" id="GO:0000127">
    <property type="term" value="C:transcription factor TFIIIC complex"/>
    <property type="evidence" value="ECO:0007669"/>
    <property type="project" value="TreeGrafter"/>
</dbReference>
<keyword evidence="4" id="KW-1185">Reference proteome</keyword>
<proteinExistence type="predicted"/>
<evidence type="ECO:0000313" key="3">
    <source>
        <dbReference type="EMBL" id="CAD7087020.1"/>
    </source>
</evidence>
<dbReference type="AlphaFoldDB" id="A0A7R8UUQ8"/>
<feature type="region of interest" description="Disordered" evidence="1">
    <location>
        <begin position="169"/>
        <end position="196"/>
    </location>
</feature>
<dbReference type="Pfam" id="PF10419">
    <property type="entry name" value="TFIIIC_sub6"/>
    <property type="match status" value="1"/>
</dbReference>
<evidence type="ECO:0000256" key="1">
    <source>
        <dbReference type="SAM" id="MobiDB-lite"/>
    </source>
</evidence>
<feature type="compositionally biased region" description="Acidic residues" evidence="1">
    <location>
        <begin position="186"/>
        <end position="196"/>
    </location>
</feature>
<sequence length="196" mass="22513">MSDDEEYEEKEYLVYLDFESYVGPEELESPNLDFKIIGVDSNHPIVQVNGKLFRGSYDFTIGTNVFFEEEPNPPAVDPLYDITPNQFYKVFAKTQKVLKMERIFVEKWRNRGETSDCDIIAELKIRKQPNMSYSESLNLLLKPGAVPPRVIPNENIPLTPFVAEDLPDRRADDYIPDRGATASDVPMEEAEDRQVS</sequence>
<dbReference type="EMBL" id="LR899012">
    <property type="protein sequence ID" value="CAD7087020.1"/>
    <property type="molecule type" value="Genomic_DNA"/>
</dbReference>
<dbReference type="InterPro" id="IPR042771">
    <property type="entry name" value="GTF3C6-like"/>
</dbReference>
<dbReference type="Proteomes" id="UP000594454">
    <property type="component" value="Chromosome 4"/>
</dbReference>
<dbReference type="Gene3D" id="2.60.40.4370">
    <property type="match status" value="1"/>
</dbReference>
<dbReference type="InParanoid" id="A0A7R8UUQ8"/>
<feature type="domain" description="Transcription factor TFIIIC triple barrel" evidence="2">
    <location>
        <begin position="8"/>
        <end position="105"/>
    </location>
</feature>
<reference evidence="3 4" key="1">
    <citation type="submission" date="2020-11" db="EMBL/GenBank/DDBJ databases">
        <authorList>
            <person name="Wallbank WR R."/>
            <person name="Pardo Diaz C."/>
            <person name="Kozak K."/>
            <person name="Martin S."/>
            <person name="Jiggins C."/>
            <person name="Moest M."/>
            <person name="Warren A I."/>
            <person name="Generalovic N T."/>
            <person name="Byers J.R.P. K."/>
            <person name="Montejo-Kovacevich G."/>
            <person name="Yen C E."/>
        </authorList>
    </citation>
    <scope>NUCLEOTIDE SEQUENCE [LARGE SCALE GENOMIC DNA]</scope>
</reference>
<evidence type="ECO:0000313" key="4">
    <source>
        <dbReference type="Proteomes" id="UP000594454"/>
    </source>
</evidence>
<dbReference type="InterPro" id="IPR019481">
    <property type="entry name" value="TFIIIC_triple_barrel"/>
</dbReference>
<dbReference type="OMA" id="PGNTHIK"/>
<dbReference type="FunCoup" id="A0A7R8UUQ8">
    <property type="interactions" value="2"/>
</dbReference>
<dbReference type="GO" id="GO:0006383">
    <property type="term" value="P:transcription by RNA polymerase III"/>
    <property type="evidence" value="ECO:0007669"/>
    <property type="project" value="InterPro"/>
</dbReference>
<gene>
    <name evidence="3" type="ORF">HERILL_LOCUS9750</name>
</gene>